<evidence type="ECO:0000313" key="2">
    <source>
        <dbReference type="Proteomes" id="UP000322667"/>
    </source>
</evidence>
<dbReference type="Proteomes" id="UP000322667">
    <property type="component" value="Chromosome D11"/>
</dbReference>
<protein>
    <submittedName>
        <fullName evidence="1">Uncharacterized protein</fullName>
    </submittedName>
</protein>
<organism evidence="1 2">
    <name type="scientific">Gossypium tomentosum</name>
    <name type="common">Hawaiian cotton</name>
    <name type="synonym">Gossypium sandvicense</name>
    <dbReference type="NCBI Taxonomy" id="34277"/>
    <lineage>
        <taxon>Eukaryota</taxon>
        <taxon>Viridiplantae</taxon>
        <taxon>Streptophyta</taxon>
        <taxon>Embryophyta</taxon>
        <taxon>Tracheophyta</taxon>
        <taxon>Spermatophyta</taxon>
        <taxon>Magnoliopsida</taxon>
        <taxon>eudicotyledons</taxon>
        <taxon>Gunneridae</taxon>
        <taxon>Pentapetalae</taxon>
        <taxon>rosids</taxon>
        <taxon>malvids</taxon>
        <taxon>Malvales</taxon>
        <taxon>Malvaceae</taxon>
        <taxon>Malvoideae</taxon>
        <taxon>Gossypium</taxon>
    </lineage>
</organism>
<dbReference type="AlphaFoldDB" id="A0A5D2IIV3"/>
<evidence type="ECO:0000313" key="1">
    <source>
        <dbReference type="EMBL" id="TYH42544.1"/>
    </source>
</evidence>
<dbReference type="EMBL" id="CM017633">
    <property type="protein sequence ID" value="TYH42544.1"/>
    <property type="molecule type" value="Genomic_DNA"/>
</dbReference>
<sequence length="46" mass="5184">MLFFLFFTSVSAAPPEGAPVRTCLSPYLFIFSSPHIEGNHEERWPG</sequence>
<reference evidence="1 2" key="1">
    <citation type="submission" date="2019-07" db="EMBL/GenBank/DDBJ databases">
        <title>WGS assembly of Gossypium tomentosum.</title>
        <authorList>
            <person name="Chen Z.J."/>
            <person name="Sreedasyam A."/>
            <person name="Ando A."/>
            <person name="Song Q."/>
            <person name="De L."/>
            <person name="Hulse-Kemp A."/>
            <person name="Ding M."/>
            <person name="Ye W."/>
            <person name="Kirkbride R."/>
            <person name="Jenkins J."/>
            <person name="Plott C."/>
            <person name="Lovell J."/>
            <person name="Lin Y.-M."/>
            <person name="Vaughn R."/>
            <person name="Liu B."/>
            <person name="Li W."/>
            <person name="Simpson S."/>
            <person name="Scheffler B."/>
            <person name="Saski C."/>
            <person name="Grover C."/>
            <person name="Hu G."/>
            <person name="Conover J."/>
            <person name="Carlson J."/>
            <person name="Shu S."/>
            <person name="Boston L."/>
            <person name="Williams M."/>
            <person name="Peterson D."/>
            <person name="Mcgee K."/>
            <person name="Jones D."/>
            <person name="Wendel J."/>
            <person name="Stelly D."/>
            <person name="Grimwood J."/>
            <person name="Schmutz J."/>
        </authorList>
    </citation>
    <scope>NUCLEOTIDE SEQUENCE [LARGE SCALE GENOMIC DNA]</scope>
    <source>
        <strain evidence="1">7179.01</strain>
    </source>
</reference>
<keyword evidence="2" id="KW-1185">Reference proteome</keyword>
<accession>A0A5D2IIV3</accession>
<proteinExistence type="predicted"/>
<name>A0A5D2IIV3_GOSTO</name>
<gene>
    <name evidence="1" type="ORF">ES332_D11G070800v1</name>
</gene>